<dbReference type="AlphaFoldDB" id="A0A1B0GG04"/>
<dbReference type="Proteomes" id="UP000092444">
    <property type="component" value="Unassembled WGS sequence"/>
</dbReference>
<keyword evidence="2" id="KW-1185">Reference proteome</keyword>
<protein>
    <submittedName>
        <fullName evidence="1">Uncharacterized protein</fullName>
    </submittedName>
</protein>
<sequence length="269" mass="32044">MVLISEMSYVIMATMNTEHFVKVIVNLSYIRVVGVETKTRRLYKFYPKRNTNQKAYQVMLYPRNYRRTTMFYTFIHESLILTQFAYKNDKLDSSILKLRSVERGPTSFICTAKFSWTHWHVATISQWFAFAPDSFTTDYAFSRIKENLIPDGHYERHKNTLKDIIRYPQSLLRKSTVQSIIYRKINYSIGNFFQPNVFQTSKLIKLLLFPGCCLVQMFLIWASFKQFHLSADIRYKKMLLVLIEHFQKPPVLKATSLLDFTFFLLMQFF</sequence>
<reference evidence="1" key="1">
    <citation type="submission" date="2020-05" db="UniProtKB">
        <authorList>
            <consortium name="EnsemblMetazoa"/>
        </authorList>
    </citation>
    <scope>IDENTIFICATION</scope>
    <source>
        <strain evidence="1">Yale</strain>
    </source>
</reference>
<accession>A0A1B0GG04</accession>
<evidence type="ECO:0000313" key="2">
    <source>
        <dbReference type="Proteomes" id="UP000092444"/>
    </source>
</evidence>
<organism evidence="1 2">
    <name type="scientific">Glossina morsitans morsitans</name>
    <name type="common">Savannah tsetse fly</name>
    <dbReference type="NCBI Taxonomy" id="37546"/>
    <lineage>
        <taxon>Eukaryota</taxon>
        <taxon>Metazoa</taxon>
        <taxon>Ecdysozoa</taxon>
        <taxon>Arthropoda</taxon>
        <taxon>Hexapoda</taxon>
        <taxon>Insecta</taxon>
        <taxon>Pterygota</taxon>
        <taxon>Neoptera</taxon>
        <taxon>Endopterygota</taxon>
        <taxon>Diptera</taxon>
        <taxon>Brachycera</taxon>
        <taxon>Muscomorpha</taxon>
        <taxon>Hippoboscoidea</taxon>
        <taxon>Glossinidae</taxon>
        <taxon>Glossina</taxon>
    </lineage>
</organism>
<dbReference type="EMBL" id="CCAG010018957">
    <property type="status" value="NOT_ANNOTATED_CDS"/>
    <property type="molecule type" value="Genomic_DNA"/>
</dbReference>
<evidence type="ECO:0000313" key="1">
    <source>
        <dbReference type="EnsemblMetazoa" id="GMOY012277-PA"/>
    </source>
</evidence>
<proteinExistence type="predicted"/>
<name>A0A1B0GG04_GLOMM</name>
<dbReference type="VEuPathDB" id="VectorBase:GMOY012277"/>
<dbReference type="EnsemblMetazoa" id="GMOY012277-RA">
    <property type="protein sequence ID" value="GMOY012277-PA"/>
    <property type="gene ID" value="GMOY012277"/>
</dbReference>